<accession>A0AAU7LF31</accession>
<organism evidence="2">
    <name type="scientific">Achromobacter sp. HNDS-1</name>
    <dbReference type="NCBI Taxonomy" id="3151598"/>
    <lineage>
        <taxon>Bacteria</taxon>
        <taxon>Pseudomonadati</taxon>
        <taxon>Pseudomonadota</taxon>
        <taxon>Betaproteobacteria</taxon>
        <taxon>Burkholderiales</taxon>
        <taxon>Alcaligenaceae</taxon>
        <taxon>Achromobacter</taxon>
    </lineage>
</organism>
<proteinExistence type="predicted"/>
<feature type="compositionally biased region" description="Acidic residues" evidence="1">
    <location>
        <begin position="326"/>
        <end position="342"/>
    </location>
</feature>
<evidence type="ECO:0000256" key="1">
    <source>
        <dbReference type="SAM" id="MobiDB-lite"/>
    </source>
</evidence>
<reference evidence="2" key="1">
    <citation type="submission" date="2024-05" db="EMBL/GenBank/DDBJ databases">
        <title>Transcriptome analysis of the degradation process of organic nitrogen by two heterotrophic nitrifying and aerobic denitrifying bacteria, Achromobacter sp. HNDS-1 and Enterobacter sp. HNDS-6.</title>
        <authorList>
            <person name="Huang Y."/>
        </authorList>
    </citation>
    <scope>NUCLEOTIDE SEQUENCE</scope>
    <source>
        <strain evidence="2">HNDS-1</strain>
    </source>
</reference>
<feature type="region of interest" description="Disordered" evidence="1">
    <location>
        <begin position="1"/>
        <end position="33"/>
    </location>
</feature>
<sequence length="479" mass="52848">MTTRSTKSAPKLRKPSRGNPPKQSAAKDVNAKATVSKRIEFSPTVKDDLYRQAGGRCSVPRCTNPTAGPYYQLDGVANMGIACHIYSASPGGPRGQGGKDKAFLGSAHNGIWCCAYHGNLIDKKKGADYPAVKLFAWKALAEARAYKQMTDQPSPLGWVESIEYKKFSGDSPGPKIVLSRNSLLVGRNGGGKTLLMEAAACVSDERYAWRLKGKSVPARQAEVSSRISVLYSTADTLRKEVRVDVAGGRMTRFDGDTSMLLPPGDLEVICSPTWPYGLQPREGQDDVDMLASVLGIDRAAILMLLDNDMGPMLPVPFQCRQAMEVSSEDEDDWADGDEEDANPELVPKLRDNDEPFLKVWCKMEEDDYRSIETLSGSETNCFLLDLLIAKARATCRHRLTLLLIDADLVYNLPEYGFETLLRTLAAEDFQVVVALPPTFERYKDAMNGGEIPDELSFLQHWQIVPIQHEMKFGTVEGDI</sequence>
<dbReference type="KEGG" id="achh:ABFG95_08000"/>
<evidence type="ECO:0000313" key="2">
    <source>
        <dbReference type="EMBL" id="XBP00404.1"/>
    </source>
</evidence>
<protein>
    <submittedName>
        <fullName evidence="2">Uncharacterized protein</fullName>
    </submittedName>
</protein>
<dbReference type="EMBL" id="CP157584">
    <property type="protein sequence ID" value="XBP00404.1"/>
    <property type="molecule type" value="Genomic_DNA"/>
</dbReference>
<dbReference type="RefSeq" id="WP_348995729.1">
    <property type="nucleotide sequence ID" value="NZ_CP157584.1"/>
</dbReference>
<name>A0AAU7LF31_9BURK</name>
<gene>
    <name evidence="2" type="ORF">ABFG95_08000</name>
</gene>
<feature type="region of interest" description="Disordered" evidence="1">
    <location>
        <begin position="326"/>
        <end position="345"/>
    </location>
</feature>
<dbReference type="AlphaFoldDB" id="A0AAU7LF31"/>